<organism evidence="3">
    <name type="scientific">Brachypodium distachyon</name>
    <name type="common">Purple false brome</name>
    <name type="synonym">Trachynia distachya</name>
    <dbReference type="NCBI Taxonomy" id="15368"/>
    <lineage>
        <taxon>Eukaryota</taxon>
        <taxon>Viridiplantae</taxon>
        <taxon>Streptophyta</taxon>
        <taxon>Embryophyta</taxon>
        <taxon>Tracheophyta</taxon>
        <taxon>Spermatophyta</taxon>
        <taxon>Magnoliopsida</taxon>
        <taxon>Liliopsida</taxon>
        <taxon>Poales</taxon>
        <taxon>Poaceae</taxon>
        <taxon>BOP clade</taxon>
        <taxon>Pooideae</taxon>
        <taxon>Stipodae</taxon>
        <taxon>Brachypodieae</taxon>
        <taxon>Brachypodium</taxon>
    </lineage>
</organism>
<dbReference type="GO" id="GO:0005524">
    <property type="term" value="F:ATP binding"/>
    <property type="evidence" value="ECO:0007669"/>
    <property type="project" value="UniProtKB-UniRule"/>
</dbReference>
<dbReference type="PROSITE" id="PS50011">
    <property type="entry name" value="PROTEIN_KINASE_DOM"/>
    <property type="match status" value="1"/>
</dbReference>
<dbReference type="ExpressionAtlas" id="I1IKS6">
    <property type="expression patterns" value="baseline and differential"/>
</dbReference>
<name>I1IKS6_BRADI</name>
<keyword evidence="1" id="KW-0067">ATP-binding</keyword>
<dbReference type="SUPFAM" id="SSF56112">
    <property type="entry name" value="Protein kinase-like (PK-like)"/>
    <property type="match status" value="1"/>
</dbReference>
<dbReference type="EMBL" id="CM000883">
    <property type="protein sequence ID" value="PNT63393.1"/>
    <property type="molecule type" value="Genomic_DNA"/>
</dbReference>
<dbReference type="EMBL" id="CM000883">
    <property type="protein sequence ID" value="KQJ88058.1"/>
    <property type="molecule type" value="Genomic_DNA"/>
</dbReference>
<reference evidence="3 4" key="1">
    <citation type="journal article" date="2010" name="Nature">
        <title>Genome sequencing and analysis of the model grass Brachypodium distachyon.</title>
        <authorList>
            <consortium name="International Brachypodium Initiative"/>
        </authorList>
    </citation>
    <scope>NUCLEOTIDE SEQUENCE [LARGE SCALE GENOMIC DNA]</scope>
    <source>
        <strain evidence="3">Bd21</strain>
        <strain evidence="4">cv. Bd21</strain>
    </source>
</reference>
<dbReference type="InterPro" id="IPR011009">
    <property type="entry name" value="Kinase-like_dom_sf"/>
</dbReference>
<dbReference type="OrthoDB" id="2013020at2759"/>
<sequence length="316" mass="35781">MERAVLSIQIIKNITNGFTDIIGEGSFGVVYKGKYNGKQVAVKKLRESSQLSETDFEKEVQILKLVDHQNIVKLIGYCCQREDPTEQRPSFGSRDVVEKFLCFEYVPNGSLDKCIYGEPSKLGWDKRFKIIKGICKGLDALHGQGRRIIHSDLNPANILLDDNMEPKIADFGLSRIFGENQTHTRITNSKSAMEYMAPEYLQRGQLSIESDIYSLGLLIIEITTGEKNCSDDELYTTDFTEDVRKNWTNMPYIKLKYPALSSDGYRQVEGCIKIGLNCLSKKRKDRPNSANIVHKVDQIGAGSSSVFHRPHLFGRK</sequence>
<dbReference type="InterPro" id="IPR000719">
    <property type="entry name" value="Prot_kinase_dom"/>
</dbReference>
<evidence type="ECO:0000313" key="3">
    <source>
        <dbReference type="EMBL" id="KQJ88057.1"/>
    </source>
</evidence>
<reference evidence="3" key="2">
    <citation type="submission" date="2017-06" db="EMBL/GenBank/DDBJ databases">
        <title>WGS assembly of Brachypodium distachyon.</title>
        <authorList>
            <consortium name="The International Brachypodium Initiative"/>
            <person name="Lucas S."/>
            <person name="Harmon-Smith M."/>
            <person name="Lail K."/>
            <person name="Tice H."/>
            <person name="Grimwood J."/>
            <person name="Bruce D."/>
            <person name="Barry K."/>
            <person name="Shu S."/>
            <person name="Lindquist E."/>
            <person name="Wang M."/>
            <person name="Pitluck S."/>
            <person name="Vogel J.P."/>
            <person name="Garvin D.F."/>
            <person name="Mockler T.C."/>
            <person name="Schmutz J."/>
            <person name="Rokhsar D."/>
            <person name="Bevan M.W."/>
        </authorList>
    </citation>
    <scope>NUCLEOTIDE SEQUENCE</scope>
    <source>
        <strain evidence="3">Bd21</strain>
    </source>
</reference>
<accession>I1IKS6</accession>
<reference evidence="4" key="3">
    <citation type="submission" date="2018-08" db="UniProtKB">
        <authorList>
            <consortium name="EnsemblPlants"/>
        </authorList>
    </citation>
    <scope>IDENTIFICATION</scope>
    <source>
        <strain evidence="4">cv. Bd21</strain>
    </source>
</reference>
<dbReference type="EMBL" id="CM000883">
    <property type="protein sequence ID" value="KQJ88057.1"/>
    <property type="molecule type" value="Genomic_DNA"/>
</dbReference>
<dbReference type="EMBL" id="CM000883">
    <property type="protein sequence ID" value="PNT63390.1"/>
    <property type="molecule type" value="Genomic_DNA"/>
</dbReference>
<dbReference type="FunFam" id="1.10.510.10:FF:000870">
    <property type="entry name" value="OSJNBa0016N04.16-like protein"/>
    <property type="match status" value="1"/>
</dbReference>
<dbReference type="PANTHER" id="PTHR45707:SF59">
    <property type="entry name" value="PROTEIN KINASE DOMAIN-CONTAINING PROTEIN"/>
    <property type="match status" value="1"/>
</dbReference>
<dbReference type="EnsemblPlants" id="KQJ88058">
    <property type="protein sequence ID" value="KQJ88058"/>
    <property type="gene ID" value="BRADI_4g15047v3"/>
</dbReference>
<dbReference type="Gramene" id="PNT63393">
    <property type="protein sequence ID" value="PNT63393"/>
    <property type="gene ID" value="BRADI_4g15047v3"/>
</dbReference>
<protein>
    <recommendedName>
        <fullName evidence="2">Protein kinase domain-containing protein</fullName>
    </recommendedName>
</protein>
<dbReference type="PANTHER" id="PTHR45707">
    <property type="entry name" value="C2 CALCIUM/LIPID-BINDING PLANT PHOSPHORIBOSYLTRANSFERASE FAMILY PROTEIN"/>
    <property type="match status" value="1"/>
</dbReference>
<dbReference type="PIRSF" id="PIRSF000654">
    <property type="entry name" value="Integrin-linked_kinase"/>
    <property type="match status" value="1"/>
</dbReference>
<keyword evidence="5" id="KW-1185">Reference proteome</keyword>
<dbReference type="Pfam" id="PF00069">
    <property type="entry name" value="Pkinase"/>
    <property type="match status" value="1"/>
</dbReference>
<feature type="binding site" evidence="1">
    <location>
        <position position="44"/>
    </location>
    <ligand>
        <name>ATP</name>
        <dbReference type="ChEBI" id="CHEBI:30616"/>
    </ligand>
</feature>
<evidence type="ECO:0000259" key="2">
    <source>
        <dbReference type="PROSITE" id="PS50011"/>
    </source>
</evidence>
<keyword evidence="1" id="KW-0547">Nucleotide-binding</keyword>
<evidence type="ECO:0000313" key="5">
    <source>
        <dbReference type="Proteomes" id="UP000008810"/>
    </source>
</evidence>
<evidence type="ECO:0000256" key="1">
    <source>
        <dbReference type="PROSITE-ProRule" id="PRU10141"/>
    </source>
</evidence>
<dbReference type="Gene3D" id="3.30.200.20">
    <property type="entry name" value="Phosphorylase Kinase, domain 1"/>
    <property type="match status" value="1"/>
</dbReference>
<dbReference type="Proteomes" id="UP000008810">
    <property type="component" value="Chromosome 4"/>
</dbReference>
<gene>
    <name evidence="4" type="primary">LOC100826489</name>
    <name evidence="3" type="ORF">BRADI_4g15047v3</name>
</gene>
<evidence type="ECO:0000313" key="4">
    <source>
        <dbReference type="EnsemblPlants" id="KQJ88057"/>
    </source>
</evidence>
<dbReference type="EnsemblPlants" id="KQJ88057">
    <property type="protein sequence ID" value="KQJ88057"/>
    <property type="gene ID" value="BRADI_4g15047v3"/>
</dbReference>
<proteinExistence type="predicted"/>
<dbReference type="InterPro" id="IPR017441">
    <property type="entry name" value="Protein_kinase_ATP_BS"/>
</dbReference>
<dbReference type="Gramene" id="KQJ88057">
    <property type="protein sequence ID" value="KQJ88057"/>
    <property type="gene ID" value="BRADI_4g15047v3"/>
</dbReference>
<dbReference type="EnsemblPlants" id="PNT63393">
    <property type="protein sequence ID" value="PNT63393"/>
    <property type="gene ID" value="BRADI_4g15047v3"/>
</dbReference>
<dbReference type="PROSITE" id="PS00107">
    <property type="entry name" value="PROTEIN_KINASE_ATP"/>
    <property type="match status" value="1"/>
</dbReference>
<dbReference type="Gene3D" id="1.10.510.10">
    <property type="entry name" value="Transferase(Phosphotransferase) domain 1"/>
    <property type="match status" value="1"/>
</dbReference>
<dbReference type="GO" id="GO:0004672">
    <property type="term" value="F:protein kinase activity"/>
    <property type="evidence" value="ECO:0007669"/>
    <property type="project" value="InterPro"/>
</dbReference>
<dbReference type="Gramene" id="PNT63390">
    <property type="protein sequence ID" value="PNT63390"/>
    <property type="gene ID" value="BRADI_4g15047v3"/>
</dbReference>
<dbReference type="AlphaFoldDB" id="I1IKS6"/>
<dbReference type="EnsemblPlants" id="PNT63390">
    <property type="protein sequence ID" value="PNT63390"/>
    <property type="gene ID" value="BRADI_4g15047v3"/>
</dbReference>
<dbReference type="Gramene" id="KQJ88058">
    <property type="protein sequence ID" value="KQJ88058"/>
    <property type="gene ID" value="BRADI_4g15047v3"/>
</dbReference>
<feature type="domain" description="Protein kinase" evidence="2">
    <location>
        <begin position="16"/>
        <end position="307"/>
    </location>
</feature>